<dbReference type="OMA" id="FKTSHEM"/>
<evidence type="ECO:0000256" key="6">
    <source>
        <dbReference type="ARBA" id="ARBA00022840"/>
    </source>
</evidence>
<reference evidence="15" key="2">
    <citation type="submission" date="2025-09" db="UniProtKB">
        <authorList>
            <consortium name="Ensembl"/>
        </authorList>
    </citation>
    <scope>IDENTIFICATION</scope>
</reference>
<dbReference type="Gene3D" id="1.20.5.1700">
    <property type="match status" value="1"/>
</dbReference>
<keyword evidence="16" id="KW-1185">Reference proteome</keyword>
<keyword evidence="6 10" id="KW-0067">ATP-binding</keyword>
<dbReference type="GO" id="GO:0005874">
    <property type="term" value="C:microtubule"/>
    <property type="evidence" value="ECO:0007669"/>
    <property type="project" value="UniProtKB-KW"/>
</dbReference>
<comment type="similarity">
    <text evidence="2">Belongs to the TRAFAC class myosin-kinesin ATPase superfamily. Kinesin family. KIN-14 subfamily.</text>
</comment>
<dbReference type="Proteomes" id="UP000694545">
    <property type="component" value="Unplaced"/>
</dbReference>
<evidence type="ECO:0000256" key="7">
    <source>
        <dbReference type="ARBA" id="ARBA00023054"/>
    </source>
</evidence>
<organism evidence="15 16">
    <name type="scientific">Varanus komodoensis</name>
    <name type="common">Komodo dragon</name>
    <dbReference type="NCBI Taxonomy" id="61221"/>
    <lineage>
        <taxon>Eukaryota</taxon>
        <taxon>Metazoa</taxon>
        <taxon>Chordata</taxon>
        <taxon>Craniata</taxon>
        <taxon>Vertebrata</taxon>
        <taxon>Euteleostomi</taxon>
        <taxon>Lepidosauria</taxon>
        <taxon>Squamata</taxon>
        <taxon>Bifurcata</taxon>
        <taxon>Unidentata</taxon>
        <taxon>Episquamata</taxon>
        <taxon>Toxicofera</taxon>
        <taxon>Anguimorpha</taxon>
        <taxon>Paleoanguimorpha</taxon>
        <taxon>Varanoidea</taxon>
        <taxon>Varanidae</taxon>
        <taxon>Varanus</taxon>
    </lineage>
</organism>
<dbReference type="Ensembl" id="ENSVKKT00000026501.1">
    <property type="protein sequence ID" value="ENSVKKP00000025869.1"/>
    <property type="gene ID" value="ENSVKKG00000016936.1"/>
</dbReference>
<evidence type="ECO:0000256" key="10">
    <source>
        <dbReference type="PROSITE-ProRule" id="PRU00283"/>
    </source>
</evidence>
<sequence>MERAQVRSERRRPAGVAWACAEFRPAALAGAEAGRGREPAAGAAGGPRGALGGSPEPGRGPGTRPRRRPPPRAPSPVLPPVQRPLREQKMNAAGAGGAPPPPPGSASRLPVRGLRPKRPADDENAPPGQEPQVRPGSLAVGRASGPGPAGTGAGPRAAAFSFSSSSSSSAEARPRPPKTGEPPGRAPEGGQPVPPPLLTPFLFPCPAAPAPTGGGEKKRAPWDLKGQVSDLRARVGSYKEKVQGLSGDNESLRQQLGGLQAELRQAVAQKDELSSREKERQLEETLCSQAHDIGELRGANRAMEESGRELAARLDVQERELHLAEESLARQGQENEALRARVELLEQKLHESEMERRLLHNTVQELKGNIRVFCRVRPLLADESGQLLAGPALARPTRWPGLRCQCSCFSPQSHVGRERKDDITYEFHFDRVFPPSSSQGDVFEEISLLVQSALDGYHVCIFAYGQTGSGKTYTMEGPDDLSPDTMGMIPRAVQQIFKTSHEMAAKGWKYQFTANFLEIYNESLRDLLVSRPELSPELEIRRVSQHTEELHVPHLCYVPVASEQEVLKLLRTAKAQRSVAKTSLNERSSRSHSLFQLRIEGQNANRELHTSSVLSLVDLAGSERLDKSLSKGDRLRETQAINSSLSNLGLVITALSNKEAHIPYRNSKLTYLLQNSLGGNSKMLMFVNISPLEENFGESLNSLRFARKVSGPRGGRWRGAQANKYHTDTVKNPETPWLHH</sequence>
<dbReference type="SUPFAM" id="SSF52540">
    <property type="entry name" value="P-loop containing nucleoside triphosphate hydrolases"/>
    <property type="match status" value="1"/>
</dbReference>
<dbReference type="PANTHER" id="PTHR47972:SF45">
    <property type="entry name" value="PROTEIN CLARET SEGREGATIONAL"/>
    <property type="match status" value="1"/>
</dbReference>
<dbReference type="InterPro" id="IPR019821">
    <property type="entry name" value="Kinesin_motor_CS"/>
</dbReference>
<dbReference type="InterPro" id="IPR001752">
    <property type="entry name" value="Kinesin_motor_dom"/>
</dbReference>
<feature type="region of interest" description="Disordered" evidence="13">
    <location>
        <begin position="31"/>
        <end position="223"/>
    </location>
</feature>
<evidence type="ECO:0000313" key="15">
    <source>
        <dbReference type="Ensembl" id="ENSVKKP00000025869.1"/>
    </source>
</evidence>
<dbReference type="PROSITE" id="PS00411">
    <property type="entry name" value="KINESIN_MOTOR_1"/>
    <property type="match status" value="1"/>
</dbReference>
<evidence type="ECO:0000256" key="1">
    <source>
        <dbReference type="ARBA" id="ARBA00004245"/>
    </source>
</evidence>
<dbReference type="InterPro" id="IPR036961">
    <property type="entry name" value="Kinesin_motor_dom_sf"/>
</dbReference>
<evidence type="ECO:0000256" key="2">
    <source>
        <dbReference type="ARBA" id="ARBA00010899"/>
    </source>
</evidence>
<dbReference type="GO" id="GO:0005524">
    <property type="term" value="F:ATP binding"/>
    <property type="evidence" value="ECO:0007669"/>
    <property type="project" value="UniProtKB-UniRule"/>
</dbReference>
<dbReference type="GO" id="GO:0003777">
    <property type="term" value="F:microtubule motor activity"/>
    <property type="evidence" value="ECO:0007669"/>
    <property type="project" value="InterPro"/>
</dbReference>
<evidence type="ECO:0000259" key="14">
    <source>
        <dbReference type="PROSITE" id="PS50067"/>
    </source>
</evidence>
<feature type="domain" description="Kinesin motor" evidence="14">
    <location>
        <begin position="369"/>
        <end position="712"/>
    </location>
</feature>
<name>A0A8D2LRS8_VARKO</name>
<feature type="compositionally biased region" description="Low complexity" evidence="13">
    <location>
        <begin position="154"/>
        <end position="170"/>
    </location>
</feature>
<dbReference type="InterPro" id="IPR027417">
    <property type="entry name" value="P-loop_NTPase"/>
</dbReference>
<keyword evidence="7 12" id="KW-0175">Coiled coil</keyword>
<keyword evidence="9" id="KW-0206">Cytoskeleton</keyword>
<reference evidence="15" key="1">
    <citation type="submission" date="2025-08" db="UniProtKB">
        <authorList>
            <consortium name="Ensembl"/>
        </authorList>
    </citation>
    <scope>IDENTIFICATION</scope>
</reference>
<feature type="coiled-coil region" evidence="12">
    <location>
        <begin position="242"/>
        <end position="276"/>
    </location>
</feature>
<dbReference type="CDD" id="cd01366">
    <property type="entry name" value="KISc_C_terminal"/>
    <property type="match status" value="1"/>
</dbReference>
<evidence type="ECO:0000256" key="12">
    <source>
        <dbReference type="SAM" id="Coils"/>
    </source>
</evidence>
<dbReference type="Pfam" id="PF00225">
    <property type="entry name" value="Kinesin"/>
    <property type="match status" value="1"/>
</dbReference>
<keyword evidence="8 10" id="KW-0505">Motor protein</keyword>
<evidence type="ECO:0000256" key="8">
    <source>
        <dbReference type="ARBA" id="ARBA00023175"/>
    </source>
</evidence>
<dbReference type="PANTHER" id="PTHR47972">
    <property type="entry name" value="KINESIN-LIKE PROTEIN KLP-3"/>
    <property type="match status" value="1"/>
</dbReference>
<dbReference type="GO" id="GO:0007018">
    <property type="term" value="P:microtubule-based movement"/>
    <property type="evidence" value="ECO:0007669"/>
    <property type="project" value="InterPro"/>
</dbReference>
<dbReference type="PRINTS" id="PR00380">
    <property type="entry name" value="KINESINHEAVY"/>
</dbReference>
<keyword evidence="5 10" id="KW-0547">Nucleotide-binding</keyword>
<evidence type="ECO:0000256" key="11">
    <source>
        <dbReference type="RuleBase" id="RU000394"/>
    </source>
</evidence>
<dbReference type="Gene3D" id="3.40.850.10">
    <property type="entry name" value="Kinesin motor domain"/>
    <property type="match status" value="1"/>
</dbReference>
<evidence type="ECO:0000256" key="13">
    <source>
        <dbReference type="SAM" id="MobiDB-lite"/>
    </source>
</evidence>
<evidence type="ECO:0000256" key="3">
    <source>
        <dbReference type="ARBA" id="ARBA00022490"/>
    </source>
</evidence>
<evidence type="ECO:0000256" key="4">
    <source>
        <dbReference type="ARBA" id="ARBA00022701"/>
    </source>
</evidence>
<feature type="binding site" evidence="10">
    <location>
        <begin position="465"/>
        <end position="472"/>
    </location>
    <ligand>
        <name>ATP</name>
        <dbReference type="ChEBI" id="CHEBI:30616"/>
    </ligand>
</feature>
<evidence type="ECO:0000256" key="9">
    <source>
        <dbReference type="ARBA" id="ARBA00023212"/>
    </source>
</evidence>
<dbReference type="InterPro" id="IPR027640">
    <property type="entry name" value="Kinesin-like_fam"/>
</dbReference>
<dbReference type="SMART" id="SM00129">
    <property type="entry name" value="KISc"/>
    <property type="match status" value="1"/>
</dbReference>
<dbReference type="FunFam" id="3.40.850.10:FF:000046">
    <property type="entry name" value="Kinesin-like protein"/>
    <property type="match status" value="1"/>
</dbReference>
<feature type="compositionally biased region" description="Pro residues" evidence="13">
    <location>
        <begin position="71"/>
        <end position="82"/>
    </location>
</feature>
<proteinExistence type="inferred from homology"/>
<dbReference type="GO" id="GO:0008017">
    <property type="term" value="F:microtubule binding"/>
    <property type="evidence" value="ECO:0007669"/>
    <property type="project" value="InterPro"/>
</dbReference>
<evidence type="ECO:0000313" key="16">
    <source>
        <dbReference type="Proteomes" id="UP000694545"/>
    </source>
</evidence>
<keyword evidence="4 11" id="KW-0493">Microtubule</keyword>
<feature type="compositionally biased region" description="Gly residues" evidence="13">
    <location>
        <begin position="43"/>
        <end position="52"/>
    </location>
</feature>
<accession>A0A8D2LRS8</accession>
<dbReference type="PROSITE" id="PS50067">
    <property type="entry name" value="KINESIN_MOTOR_2"/>
    <property type="match status" value="1"/>
</dbReference>
<comment type="subcellular location">
    <subcellularLocation>
        <location evidence="1">Cytoplasm</location>
        <location evidence="1">Cytoskeleton</location>
    </subcellularLocation>
</comment>
<dbReference type="AlphaFoldDB" id="A0A8D2LRS8"/>
<protein>
    <recommendedName>
        <fullName evidence="11">Kinesin-like protein</fullName>
    </recommendedName>
</protein>
<evidence type="ECO:0000256" key="5">
    <source>
        <dbReference type="ARBA" id="ARBA00022741"/>
    </source>
</evidence>
<keyword evidence="3" id="KW-0963">Cytoplasm</keyword>
<feature type="coiled-coil region" evidence="12">
    <location>
        <begin position="314"/>
        <end position="362"/>
    </location>
</feature>